<comment type="caution">
    <text evidence="1">The sequence shown here is derived from an EMBL/GenBank/DDBJ whole genome shotgun (WGS) entry which is preliminary data.</text>
</comment>
<dbReference type="AlphaFoldDB" id="A0A4Z1JK06"/>
<dbReference type="Proteomes" id="UP000297229">
    <property type="component" value="Unassembled WGS sequence"/>
</dbReference>
<keyword evidence="2" id="KW-1185">Reference proteome</keyword>
<gene>
    <name evidence="1" type="ORF">BELL_0313g00010</name>
</gene>
<evidence type="ECO:0000313" key="1">
    <source>
        <dbReference type="EMBL" id="TGO74051.1"/>
    </source>
</evidence>
<accession>A0A4Z1JK06</accession>
<evidence type="ECO:0000313" key="2">
    <source>
        <dbReference type="Proteomes" id="UP000297229"/>
    </source>
</evidence>
<sequence>MSFCITGPYLKDLTSPGFIPLNHFCGRTNVYAYGLFSCIHGNHPSDWGFRNGRDILQGEVSHLSTELFAEHIRASSVEYG</sequence>
<protein>
    <submittedName>
        <fullName evidence="1">Uncharacterized protein</fullName>
    </submittedName>
</protein>
<name>A0A4Z1JK06_9HELO</name>
<organism evidence="1 2">
    <name type="scientific">Botrytis elliptica</name>
    <dbReference type="NCBI Taxonomy" id="278938"/>
    <lineage>
        <taxon>Eukaryota</taxon>
        <taxon>Fungi</taxon>
        <taxon>Dikarya</taxon>
        <taxon>Ascomycota</taxon>
        <taxon>Pezizomycotina</taxon>
        <taxon>Leotiomycetes</taxon>
        <taxon>Helotiales</taxon>
        <taxon>Sclerotiniaceae</taxon>
        <taxon>Botrytis</taxon>
    </lineage>
</organism>
<proteinExistence type="predicted"/>
<dbReference type="EMBL" id="PQXM01000311">
    <property type="protein sequence ID" value="TGO74051.1"/>
    <property type="molecule type" value="Genomic_DNA"/>
</dbReference>
<reference evidence="1 2" key="1">
    <citation type="submission" date="2017-12" db="EMBL/GenBank/DDBJ databases">
        <title>Comparative genomics of Botrytis spp.</title>
        <authorList>
            <person name="Valero-Jimenez C.A."/>
            <person name="Tapia P."/>
            <person name="Veloso J."/>
            <person name="Silva-Moreno E."/>
            <person name="Staats M."/>
            <person name="Valdes J.H."/>
            <person name="Van Kan J.A.L."/>
        </authorList>
    </citation>
    <scope>NUCLEOTIDE SEQUENCE [LARGE SCALE GENOMIC DNA]</scope>
    <source>
        <strain evidence="1 2">Be9601</strain>
    </source>
</reference>